<dbReference type="InterPro" id="IPR048341">
    <property type="entry name" value="DUF1285_N"/>
</dbReference>
<name>A0ABX5PKY8_9GAMM</name>
<accession>A0ABX5PKY8</accession>
<evidence type="ECO:0000313" key="3">
    <source>
        <dbReference type="Proteomes" id="UP000247584"/>
    </source>
</evidence>
<dbReference type="Proteomes" id="UP000247584">
    <property type="component" value="Unassembled WGS sequence"/>
</dbReference>
<dbReference type="Gene3D" id="2.30.270.10">
    <property type="entry name" value="duf1285 protein"/>
    <property type="match status" value="1"/>
</dbReference>
<organism evidence="2 3">
    <name type="scientific">Shewanella chilikensis</name>
    <dbReference type="NCBI Taxonomy" id="558541"/>
    <lineage>
        <taxon>Bacteria</taxon>
        <taxon>Pseudomonadati</taxon>
        <taxon>Pseudomonadota</taxon>
        <taxon>Gammaproteobacteria</taxon>
        <taxon>Alteromonadales</taxon>
        <taxon>Shewanellaceae</taxon>
        <taxon>Shewanella</taxon>
    </lineage>
</organism>
<proteinExistence type="predicted"/>
<dbReference type="InterPro" id="IPR023361">
    <property type="entry name" value="DUF1285_beta_roll_sf"/>
</dbReference>
<feature type="domain" description="DUF1285" evidence="1">
    <location>
        <begin position="29"/>
        <end position="87"/>
    </location>
</feature>
<dbReference type="EMBL" id="QJSY01000024">
    <property type="protein sequence ID" value="PYE57110.1"/>
    <property type="molecule type" value="Genomic_DNA"/>
</dbReference>
<gene>
    <name evidence="2" type="ORF">C8J23_12439</name>
</gene>
<evidence type="ECO:0000313" key="2">
    <source>
        <dbReference type="EMBL" id="PYE57110.1"/>
    </source>
</evidence>
<reference evidence="2 3" key="1">
    <citation type="submission" date="2018-06" db="EMBL/GenBank/DDBJ databases">
        <title>Genomic Encyclopedia of Type Strains, Phase III (KMG-III): the genomes of soil and plant-associated and newly described type strains.</title>
        <authorList>
            <person name="Whitman W."/>
        </authorList>
    </citation>
    <scope>NUCLEOTIDE SEQUENCE [LARGE SCALE GENOMIC DNA]</scope>
    <source>
        <strain evidence="2 3">JC5</strain>
    </source>
</reference>
<dbReference type="Gene3D" id="3.10.540.10">
    <property type="entry name" value="duf1285 like domain"/>
    <property type="match status" value="1"/>
</dbReference>
<evidence type="ECO:0000259" key="1">
    <source>
        <dbReference type="Pfam" id="PF06938"/>
    </source>
</evidence>
<dbReference type="Pfam" id="PF06938">
    <property type="entry name" value="DUF1285_N"/>
    <property type="match status" value="1"/>
</dbReference>
<dbReference type="RefSeq" id="WP_229839781.1">
    <property type="nucleotide sequence ID" value="NZ_BMXX01000024.1"/>
</dbReference>
<sequence length="159" mass="17903">MKQSEEKEVRMKQSEDKVSEVLKGLGARPDLCQQQALFEIDVKGDWYYLNSPLPTKFARLFSSILHCIEGEHLLLTPAERLKVAVADTPLIIVDYKQLDIEAESSRFALVCSQGNEFEVQGLNAFESAESGLLVSLPRGLKARLGRACFYRFAETYLLS</sequence>
<keyword evidence="3" id="KW-1185">Reference proteome</keyword>
<comment type="caution">
    <text evidence="2">The sequence shown here is derived from an EMBL/GenBank/DDBJ whole genome shotgun (WGS) entry which is preliminary data.</text>
</comment>
<protein>
    <recommendedName>
        <fullName evidence="1">DUF1285 domain-containing protein</fullName>
    </recommendedName>
</protein>